<keyword evidence="2" id="KW-1185">Reference proteome</keyword>
<protein>
    <submittedName>
        <fullName evidence="1">Uncharacterized protein</fullName>
    </submittedName>
</protein>
<reference evidence="1" key="1">
    <citation type="submission" date="2021-05" db="EMBL/GenBank/DDBJ databases">
        <authorList>
            <person name="Pan Q."/>
            <person name="Jouanno E."/>
            <person name="Zahm M."/>
            <person name="Klopp C."/>
            <person name="Cabau C."/>
            <person name="Louis A."/>
            <person name="Berthelot C."/>
            <person name="Parey E."/>
            <person name="Roest Crollius H."/>
            <person name="Montfort J."/>
            <person name="Robinson-Rechavi M."/>
            <person name="Bouchez O."/>
            <person name="Lampietro C."/>
            <person name="Lopez Roques C."/>
            <person name="Donnadieu C."/>
            <person name="Postlethwait J."/>
            <person name="Bobe J."/>
            <person name="Dillon D."/>
            <person name="Chandos A."/>
            <person name="von Hippel F."/>
            <person name="Guiguen Y."/>
        </authorList>
    </citation>
    <scope>NUCLEOTIDE SEQUENCE</scope>
    <source>
        <strain evidence="1">YG-Jan2019</strain>
    </source>
</reference>
<organism evidence="1 2">
    <name type="scientific">Dallia pectoralis</name>
    <name type="common">Alaska blackfish</name>
    <dbReference type="NCBI Taxonomy" id="75939"/>
    <lineage>
        <taxon>Eukaryota</taxon>
        <taxon>Metazoa</taxon>
        <taxon>Chordata</taxon>
        <taxon>Craniata</taxon>
        <taxon>Vertebrata</taxon>
        <taxon>Euteleostomi</taxon>
        <taxon>Actinopterygii</taxon>
        <taxon>Neopterygii</taxon>
        <taxon>Teleostei</taxon>
        <taxon>Protacanthopterygii</taxon>
        <taxon>Esociformes</taxon>
        <taxon>Umbridae</taxon>
        <taxon>Dallia</taxon>
    </lineage>
</organism>
<name>A0ACC2FXC5_DALPE</name>
<sequence>MTNLSATLVLTLLQLQSMQLTPIEERNFKMFLVLGIYMLFIYINMAMMFTLWRKPSFHHIARYMLFAHMLFNDTVLLAMSLILYLLGNFQVLVSRVACACMVLVSSCTFTNAPLNLAVMSLERYTAICFPLRHSELATSRRIQQAVVLVWALGLVNVLIDVCALFLTGPSFFLSRVLCSREQLGTAGWQQEKAKAMNVLLFLVVTAVLIFTYVAIMLEARSASSSDPRSAQRALNTVLLHVLQLGLSLMSFLYAELEALLVKLPLVFLHRCATQTS</sequence>
<proteinExistence type="predicted"/>
<evidence type="ECO:0000313" key="1">
    <source>
        <dbReference type="EMBL" id="KAJ7995997.1"/>
    </source>
</evidence>
<dbReference type="EMBL" id="CM055747">
    <property type="protein sequence ID" value="KAJ7995997.1"/>
    <property type="molecule type" value="Genomic_DNA"/>
</dbReference>
<evidence type="ECO:0000313" key="2">
    <source>
        <dbReference type="Proteomes" id="UP001157502"/>
    </source>
</evidence>
<accession>A0ACC2FXC5</accession>
<gene>
    <name evidence="1" type="ORF">DPEC_G00232510</name>
</gene>
<dbReference type="Proteomes" id="UP001157502">
    <property type="component" value="Chromosome 20"/>
</dbReference>
<comment type="caution">
    <text evidence="1">The sequence shown here is derived from an EMBL/GenBank/DDBJ whole genome shotgun (WGS) entry which is preliminary data.</text>
</comment>